<dbReference type="Pfam" id="PF25944">
    <property type="entry name" value="Beta-barrel_RND"/>
    <property type="match status" value="1"/>
</dbReference>
<dbReference type="EMBL" id="JBBHJY010000006">
    <property type="protein sequence ID" value="MEJ6010857.1"/>
    <property type="molecule type" value="Genomic_DNA"/>
</dbReference>
<dbReference type="Gene3D" id="2.40.50.100">
    <property type="match status" value="1"/>
</dbReference>
<dbReference type="InterPro" id="IPR006143">
    <property type="entry name" value="RND_pump_MFP"/>
</dbReference>
<dbReference type="Gene3D" id="2.40.30.170">
    <property type="match status" value="1"/>
</dbReference>
<feature type="region of interest" description="Disordered" evidence="3">
    <location>
        <begin position="369"/>
        <end position="397"/>
    </location>
</feature>
<dbReference type="InterPro" id="IPR058626">
    <property type="entry name" value="MdtA-like_b-barrel"/>
</dbReference>
<evidence type="ECO:0000259" key="5">
    <source>
        <dbReference type="Pfam" id="PF25917"/>
    </source>
</evidence>
<dbReference type="NCBIfam" id="TIGR01730">
    <property type="entry name" value="RND_mfp"/>
    <property type="match status" value="1"/>
</dbReference>
<evidence type="ECO:0000313" key="8">
    <source>
        <dbReference type="EMBL" id="MEJ6010857.1"/>
    </source>
</evidence>
<dbReference type="InterPro" id="IPR058624">
    <property type="entry name" value="MdtA-like_HH"/>
</dbReference>
<reference evidence="8 9" key="1">
    <citation type="submission" date="2024-03" db="EMBL/GenBank/DDBJ databases">
        <authorList>
            <person name="Jo J.-H."/>
        </authorList>
    </citation>
    <scope>NUCLEOTIDE SEQUENCE [LARGE SCALE GENOMIC DNA]</scope>
    <source>
        <strain evidence="8 9">AS3R-12</strain>
    </source>
</reference>
<comment type="caution">
    <text evidence="8">The sequence shown here is derived from an EMBL/GenBank/DDBJ whole genome shotgun (WGS) entry which is preliminary data.</text>
</comment>
<sequence length="397" mass="40990">MAFESLQRPSPRGAITAFLSIAALLTLAGCGASKDAKGGPDRGTPQVGYRVMQPTTAPIVAELPGRLSASRSAEVRPQITGIIQARLFTEGALVRAGQPLYRIDSRLYRASVAQAQANLASAQASASATAAKAARYKPLAEAGAVASQDYTDAEAFARQARAGVAQTQAALNTAQINLRFTTVPAPITGRIGRSLLTEGALATSGQGDPLAVISVLDPIYVDLQQSAADLLKLRAQLAQNGQTPASAVVWLLLDDGTRYPIAGTLAFAEATANPSSGTVTLRARFANPQGMLLPGMFVRARLEQGSQSGVFLVPQSALSRDPRGNAQVLLVGKDGKAEARPVTALRTEGSDWVVSAGLKAGDKVITQGLGKARAGRPVKAVPEGAPQKPASGKPKSG</sequence>
<evidence type="ECO:0000256" key="2">
    <source>
        <dbReference type="ARBA" id="ARBA00009477"/>
    </source>
</evidence>
<comment type="subcellular location">
    <subcellularLocation>
        <location evidence="1">Cell envelope</location>
    </subcellularLocation>
</comment>
<dbReference type="RefSeq" id="WP_339967686.1">
    <property type="nucleotide sequence ID" value="NZ_JBBHJY010000006.1"/>
</dbReference>
<dbReference type="PANTHER" id="PTHR30158">
    <property type="entry name" value="ACRA/E-RELATED COMPONENT OF DRUG EFFLUX TRANSPORTER"/>
    <property type="match status" value="1"/>
</dbReference>
<dbReference type="Pfam" id="PF25917">
    <property type="entry name" value="BSH_RND"/>
    <property type="match status" value="1"/>
</dbReference>
<evidence type="ECO:0000259" key="4">
    <source>
        <dbReference type="Pfam" id="PF25876"/>
    </source>
</evidence>
<organism evidence="8 9">
    <name type="scientific">Novosphingobium aquae</name>
    <dbReference type="NCBI Taxonomy" id="3133435"/>
    <lineage>
        <taxon>Bacteria</taxon>
        <taxon>Pseudomonadati</taxon>
        <taxon>Pseudomonadota</taxon>
        <taxon>Alphaproteobacteria</taxon>
        <taxon>Sphingomonadales</taxon>
        <taxon>Sphingomonadaceae</taxon>
        <taxon>Novosphingobium</taxon>
    </lineage>
</organism>
<evidence type="ECO:0000259" key="6">
    <source>
        <dbReference type="Pfam" id="PF25944"/>
    </source>
</evidence>
<dbReference type="Pfam" id="PF25967">
    <property type="entry name" value="RND-MFP_C"/>
    <property type="match status" value="1"/>
</dbReference>
<evidence type="ECO:0000259" key="7">
    <source>
        <dbReference type="Pfam" id="PF25967"/>
    </source>
</evidence>
<dbReference type="Pfam" id="PF25876">
    <property type="entry name" value="HH_MFP_RND"/>
    <property type="match status" value="1"/>
</dbReference>
<dbReference type="Gene3D" id="1.10.287.470">
    <property type="entry name" value="Helix hairpin bin"/>
    <property type="match status" value="1"/>
</dbReference>
<dbReference type="PANTHER" id="PTHR30158:SF3">
    <property type="entry name" value="MULTIDRUG EFFLUX PUMP SUBUNIT ACRA-RELATED"/>
    <property type="match status" value="1"/>
</dbReference>
<protein>
    <submittedName>
        <fullName evidence="8">Efflux RND transporter periplasmic adaptor subunit</fullName>
    </submittedName>
</protein>
<feature type="domain" description="Multidrug resistance protein MdtA-like beta-barrel" evidence="6">
    <location>
        <begin position="218"/>
        <end position="305"/>
    </location>
</feature>
<dbReference type="InterPro" id="IPR058627">
    <property type="entry name" value="MdtA-like_C"/>
</dbReference>
<dbReference type="Proteomes" id="UP001379235">
    <property type="component" value="Unassembled WGS sequence"/>
</dbReference>
<feature type="domain" description="Multidrug resistance protein MdtA-like barrel-sandwich hybrid" evidence="5">
    <location>
        <begin position="71"/>
        <end position="213"/>
    </location>
</feature>
<dbReference type="InterPro" id="IPR058625">
    <property type="entry name" value="MdtA-like_BSH"/>
</dbReference>
<feature type="domain" description="Multidrug resistance protein MdtA-like C-terminal permuted SH3" evidence="7">
    <location>
        <begin position="311"/>
        <end position="370"/>
    </location>
</feature>
<evidence type="ECO:0000256" key="1">
    <source>
        <dbReference type="ARBA" id="ARBA00004196"/>
    </source>
</evidence>
<name>A0ABU8SA83_9SPHN</name>
<dbReference type="Gene3D" id="2.40.420.20">
    <property type="match status" value="1"/>
</dbReference>
<evidence type="ECO:0000256" key="3">
    <source>
        <dbReference type="SAM" id="MobiDB-lite"/>
    </source>
</evidence>
<accession>A0ABU8SA83</accession>
<dbReference type="SUPFAM" id="SSF111369">
    <property type="entry name" value="HlyD-like secretion proteins"/>
    <property type="match status" value="1"/>
</dbReference>
<gene>
    <name evidence="8" type="ORF">WG900_13120</name>
</gene>
<comment type="similarity">
    <text evidence="2">Belongs to the membrane fusion protein (MFP) (TC 8.A.1) family.</text>
</comment>
<feature type="domain" description="Multidrug resistance protein MdtA-like alpha-helical hairpin" evidence="4">
    <location>
        <begin position="113"/>
        <end position="181"/>
    </location>
</feature>
<evidence type="ECO:0000313" key="9">
    <source>
        <dbReference type="Proteomes" id="UP001379235"/>
    </source>
</evidence>
<keyword evidence="9" id="KW-1185">Reference proteome</keyword>
<proteinExistence type="inferred from homology"/>